<dbReference type="Pfam" id="PF01894">
    <property type="entry name" value="YjbQ"/>
    <property type="match status" value="1"/>
</dbReference>
<dbReference type="SUPFAM" id="SSF111038">
    <property type="entry name" value="YjbQ-like"/>
    <property type="match status" value="1"/>
</dbReference>
<sequence>MRETVTIASQRREQLLDITQQVAAVVARSGIRDGLVALYAQGATCAIMIQENWDESVQMDVVNLLQRLIPRGVWLHDEQDGNGDAHLKAGLVGPSETIPLIDGRLGLSRWQNIFLCEFDGPRRERRVVCTVIADT</sequence>
<accession>A0A011MIN1</accession>
<dbReference type="AlphaFoldDB" id="A0A011MIN1"/>
<dbReference type="InterPro" id="IPR001602">
    <property type="entry name" value="UPF0047_YjbQ-like"/>
</dbReference>
<reference evidence="2" key="1">
    <citation type="submission" date="2014-02" db="EMBL/GenBank/DDBJ databases">
        <title>Expanding our view of genomic diversity in Candidatus Accumulibacter clades.</title>
        <authorList>
            <person name="Skennerton C.T."/>
            <person name="Barr J.J."/>
            <person name="Slater F.R."/>
            <person name="Bond P.L."/>
            <person name="Tyson G.W."/>
        </authorList>
    </citation>
    <scope>NUCLEOTIDE SEQUENCE [LARGE SCALE GENOMIC DNA]</scope>
</reference>
<evidence type="ECO:0000313" key="3">
    <source>
        <dbReference type="Proteomes" id="UP000020218"/>
    </source>
</evidence>
<dbReference type="PATRIC" id="fig|1454001.3.peg.113"/>
<proteinExistence type="inferred from homology"/>
<keyword evidence="3" id="KW-1185">Reference proteome</keyword>
<dbReference type="EMBL" id="JFAX01000001">
    <property type="protein sequence ID" value="EXI69788.1"/>
    <property type="molecule type" value="Genomic_DNA"/>
</dbReference>
<dbReference type="PANTHER" id="PTHR30615:SF8">
    <property type="entry name" value="UPF0047 PROTEIN C4A8.02C"/>
    <property type="match status" value="1"/>
</dbReference>
<dbReference type="STRING" id="1454001.AW08_00281"/>
<evidence type="ECO:0000256" key="1">
    <source>
        <dbReference type="ARBA" id="ARBA00005534"/>
    </source>
</evidence>
<evidence type="ECO:0000313" key="2">
    <source>
        <dbReference type="EMBL" id="EXI69788.1"/>
    </source>
</evidence>
<name>A0A011MIN1_9PROT</name>
<dbReference type="PIRSF" id="PIRSF004681">
    <property type="entry name" value="UCP004681"/>
    <property type="match status" value="1"/>
</dbReference>
<comment type="similarity">
    <text evidence="1">Belongs to the UPF0047 family.</text>
</comment>
<dbReference type="NCBIfam" id="TIGR00149">
    <property type="entry name" value="TIGR00149_YjbQ"/>
    <property type="match status" value="1"/>
</dbReference>
<organism evidence="2 3">
    <name type="scientific">Candidatus Accumulibacter adjunctus</name>
    <dbReference type="NCBI Taxonomy" id="1454001"/>
    <lineage>
        <taxon>Bacteria</taxon>
        <taxon>Pseudomonadati</taxon>
        <taxon>Pseudomonadota</taxon>
        <taxon>Betaproteobacteria</taxon>
        <taxon>Candidatus Accumulibacter</taxon>
    </lineage>
</organism>
<protein>
    <submittedName>
        <fullName evidence="2">Secondary thiamine-phosphate synthase enzyme</fullName>
    </submittedName>
</protein>
<dbReference type="Gene3D" id="2.60.120.460">
    <property type="entry name" value="YjbQ-like"/>
    <property type="match status" value="1"/>
</dbReference>
<gene>
    <name evidence="2" type="ORF">AW08_00281</name>
</gene>
<dbReference type="Proteomes" id="UP000020218">
    <property type="component" value="Unassembled WGS sequence"/>
</dbReference>
<comment type="caution">
    <text evidence="2">The sequence shown here is derived from an EMBL/GenBank/DDBJ whole genome shotgun (WGS) entry which is preliminary data.</text>
</comment>
<dbReference type="PANTHER" id="PTHR30615">
    <property type="entry name" value="UNCHARACTERIZED PROTEIN YJBQ-RELATED"/>
    <property type="match status" value="1"/>
</dbReference>
<dbReference type="InterPro" id="IPR035917">
    <property type="entry name" value="YjbQ-like_sf"/>
</dbReference>